<proteinExistence type="predicted"/>
<dbReference type="PROSITE" id="PS50011">
    <property type="entry name" value="PROTEIN_KINASE_DOM"/>
    <property type="match status" value="1"/>
</dbReference>
<sequence>MKFQEVYPMNIPGYRIEKEIAHGGMATVYLAVQESLDRPVALKVMAPALAADRSFGERFLKEARTVARLNHPNILAVYDVGVSGHHYYLAMELVPGGDLKQRIRQEALPPQDALAIARQMALALGYAHEEGFVHRDVKPENILFRKDGTAVLSDFGIAKAVGSGTKMTGTGMSIGTPHYMSPEQAQGLSSLDGRSDLYSLGVVLHEMLTGQVPFDADNTVGIAMQHVQAPVPRLPQSLGKLQPLLERLLAKDPEQRYQNAGELVQAIDDALAGKLPVSAPKPAAQKTQVLKAEEPTPSGKGSGLKWALGGALLAAVLVGGFL</sequence>
<keyword evidence="4" id="KW-0547">Nucleotide-binding</keyword>
<dbReference type="PANTHER" id="PTHR43289">
    <property type="entry name" value="MITOGEN-ACTIVATED PROTEIN KINASE KINASE KINASE 20-RELATED"/>
    <property type="match status" value="1"/>
</dbReference>
<dbReference type="EC" id="2.7.11.1" evidence="1"/>
<comment type="caution">
    <text evidence="9">The sequence shown here is derived from an EMBL/GenBank/DDBJ whole genome shotgun (WGS) entry which is preliminary data.</text>
</comment>
<dbReference type="GO" id="GO:0004674">
    <property type="term" value="F:protein serine/threonine kinase activity"/>
    <property type="evidence" value="ECO:0007669"/>
    <property type="project" value="UniProtKB-KW"/>
</dbReference>
<dbReference type="InterPro" id="IPR011009">
    <property type="entry name" value="Kinase-like_dom_sf"/>
</dbReference>
<dbReference type="Pfam" id="PF00069">
    <property type="entry name" value="Pkinase"/>
    <property type="match status" value="1"/>
</dbReference>
<feature type="domain" description="Protein kinase" evidence="8">
    <location>
        <begin position="14"/>
        <end position="271"/>
    </location>
</feature>
<evidence type="ECO:0000256" key="7">
    <source>
        <dbReference type="SAM" id="MobiDB-lite"/>
    </source>
</evidence>
<dbReference type="SMART" id="SM00220">
    <property type="entry name" value="S_TKc"/>
    <property type="match status" value="1"/>
</dbReference>
<dbReference type="EMBL" id="PPFX01000068">
    <property type="protein sequence ID" value="PNU18561.1"/>
    <property type="molecule type" value="Genomic_DNA"/>
</dbReference>
<dbReference type="PANTHER" id="PTHR43289:SF6">
    <property type="entry name" value="SERINE_THREONINE-PROTEIN KINASE NEKL-3"/>
    <property type="match status" value="1"/>
</dbReference>
<evidence type="ECO:0000256" key="1">
    <source>
        <dbReference type="ARBA" id="ARBA00012513"/>
    </source>
</evidence>
<keyword evidence="2 9" id="KW-0723">Serine/threonine-protein kinase</keyword>
<dbReference type="PROSITE" id="PS00108">
    <property type="entry name" value="PROTEIN_KINASE_ST"/>
    <property type="match status" value="1"/>
</dbReference>
<feature type="region of interest" description="Disordered" evidence="7">
    <location>
        <begin position="282"/>
        <end position="302"/>
    </location>
</feature>
<evidence type="ECO:0000256" key="4">
    <source>
        <dbReference type="ARBA" id="ARBA00022741"/>
    </source>
</evidence>
<dbReference type="InterPro" id="IPR000719">
    <property type="entry name" value="Prot_kinase_dom"/>
</dbReference>
<organism evidence="9 10">
    <name type="scientific">Geothermobacter hydrogeniphilus</name>
    <dbReference type="NCBI Taxonomy" id="1969733"/>
    <lineage>
        <taxon>Bacteria</taxon>
        <taxon>Pseudomonadati</taxon>
        <taxon>Thermodesulfobacteriota</taxon>
        <taxon>Desulfuromonadia</taxon>
        <taxon>Desulfuromonadales</taxon>
        <taxon>Geothermobacteraceae</taxon>
        <taxon>Geothermobacter</taxon>
    </lineage>
</organism>
<keyword evidence="3" id="KW-0808">Transferase</keyword>
<evidence type="ECO:0000256" key="2">
    <source>
        <dbReference type="ARBA" id="ARBA00022527"/>
    </source>
</evidence>
<dbReference type="CDD" id="cd14014">
    <property type="entry name" value="STKc_PknB_like"/>
    <property type="match status" value="1"/>
</dbReference>
<dbReference type="Proteomes" id="UP000236340">
    <property type="component" value="Unassembled WGS sequence"/>
</dbReference>
<feature type="non-terminal residue" evidence="9">
    <location>
        <position position="322"/>
    </location>
</feature>
<dbReference type="FunFam" id="1.10.510.10:FF:000021">
    <property type="entry name" value="Serine/threonine protein kinase"/>
    <property type="match status" value="1"/>
</dbReference>
<dbReference type="Gene3D" id="3.30.200.20">
    <property type="entry name" value="Phosphorylase Kinase, domain 1"/>
    <property type="match status" value="1"/>
</dbReference>
<dbReference type="AlphaFoldDB" id="A0A2K2H5N0"/>
<dbReference type="Gene3D" id="1.10.510.10">
    <property type="entry name" value="Transferase(Phosphotransferase) domain 1"/>
    <property type="match status" value="1"/>
</dbReference>
<name>A0A2K2H5N0_9BACT</name>
<keyword evidence="5 9" id="KW-0418">Kinase</keyword>
<dbReference type="GO" id="GO:0005524">
    <property type="term" value="F:ATP binding"/>
    <property type="evidence" value="ECO:0007669"/>
    <property type="project" value="UniProtKB-KW"/>
</dbReference>
<evidence type="ECO:0000313" key="9">
    <source>
        <dbReference type="EMBL" id="PNU18561.1"/>
    </source>
</evidence>
<dbReference type="SUPFAM" id="SSF56112">
    <property type="entry name" value="Protein kinase-like (PK-like)"/>
    <property type="match status" value="1"/>
</dbReference>
<evidence type="ECO:0000313" key="10">
    <source>
        <dbReference type="Proteomes" id="UP000236340"/>
    </source>
</evidence>
<keyword evidence="6" id="KW-0067">ATP-binding</keyword>
<accession>A0A2K2H5N0</accession>
<evidence type="ECO:0000259" key="8">
    <source>
        <dbReference type="PROSITE" id="PS50011"/>
    </source>
</evidence>
<dbReference type="InterPro" id="IPR008271">
    <property type="entry name" value="Ser/Thr_kinase_AS"/>
</dbReference>
<evidence type="ECO:0000256" key="3">
    <source>
        <dbReference type="ARBA" id="ARBA00022679"/>
    </source>
</evidence>
<reference evidence="9 10" key="1">
    <citation type="journal article" date="2018" name="Genome Announc.">
        <title>Genome Sequence of Geothermobacter sp. HR-1 Iron Reducer from the Loihi Seamount.</title>
        <authorList>
            <person name="Smith H."/>
            <person name="Abuyen K."/>
            <person name="Tremblay J."/>
            <person name="Savalia P."/>
            <person name="Perez-Rodriguez I."/>
            <person name="Emerson D."/>
            <person name="Tully B."/>
            <person name="Amend J."/>
        </authorList>
    </citation>
    <scope>NUCLEOTIDE SEQUENCE [LARGE SCALE GENOMIC DNA]</scope>
    <source>
        <strain evidence="9 10">HR-1</strain>
    </source>
</reference>
<gene>
    <name evidence="9" type="ORF">C2E25_17000</name>
</gene>
<evidence type="ECO:0000256" key="5">
    <source>
        <dbReference type="ARBA" id="ARBA00022777"/>
    </source>
</evidence>
<protein>
    <recommendedName>
        <fullName evidence="1">non-specific serine/threonine protein kinase</fullName>
        <ecNumber evidence="1">2.7.11.1</ecNumber>
    </recommendedName>
</protein>
<evidence type="ECO:0000256" key="6">
    <source>
        <dbReference type="ARBA" id="ARBA00022840"/>
    </source>
</evidence>